<feature type="chain" id="PRO_5021492849" evidence="1">
    <location>
        <begin position="30"/>
        <end position="491"/>
    </location>
</feature>
<dbReference type="OrthoDB" id="5480566at2"/>
<organism evidence="3 4">
    <name type="scientific">Sphingomonas parva</name>
    <dbReference type="NCBI Taxonomy" id="2555898"/>
    <lineage>
        <taxon>Bacteria</taxon>
        <taxon>Pseudomonadati</taxon>
        <taxon>Pseudomonadota</taxon>
        <taxon>Alphaproteobacteria</taxon>
        <taxon>Sphingomonadales</taxon>
        <taxon>Sphingomonadaceae</taxon>
        <taxon>Sphingomonas</taxon>
    </lineage>
</organism>
<dbReference type="InterPro" id="IPR005151">
    <property type="entry name" value="Tail-specific_protease"/>
</dbReference>
<evidence type="ECO:0000256" key="1">
    <source>
        <dbReference type="SAM" id="SignalP"/>
    </source>
</evidence>
<name>A0A4Y8ZTZ4_9SPHN</name>
<dbReference type="Pfam" id="PF03572">
    <property type="entry name" value="Peptidase_S41"/>
    <property type="match status" value="1"/>
</dbReference>
<protein>
    <submittedName>
        <fullName evidence="3">Peptidase S41</fullName>
    </submittedName>
</protein>
<evidence type="ECO:0000259" key="2">
    <source>
        <dbReference type="Pfam" id="PF03572"/>
    </source>
</evidence>
<accession>A0A4Y8ZTZ4</accession>
<dbReference type="Gene3D" id="3.90.226.10">
    <property type="entry name" value="2-enoyl-CoA Hydratase, Chain A, domain 1"/>
    <property type="match status" value="1"/>
</dbReference>
<evidence type="ECO:0000313" key="3">
    <source>
        <dbReference type="EMBL" id="TFI58615.1"/>
    </source>
</evidence>
<feature type="signal peptide" evidence="1">
    <location>
        <begin position="1"/>
        <end position="29"/>
    </location>
</feature>
<dbReference type="SUPFAM" id="SSF52096">
    <property type="entry name" value="ClpP/crotonase"/>
    <property type="match status" value="1"/>
</dbReference>
<keyword evidence="1" id="KW-0732">Signal</keyword>
<dbReference type="AlphaFoldDB" id="A0A4Y8ZTZ4"/>
<dbReference type="Proteomes" id="UP000298213">
    <property type="component" value="Unassembled WGS sequence"/>
</dbReference>
<dbReference type="PROSITE" id="PS51318">
    <property type="entry name" value="TAT"/>
    <property type="match status" value="1"/>
</dbReference>
<dbReference type="InterPro" id="IPR029045">
    <property type="entry name" value="ClpP/crotonase-like_dom_sf"/>
</dbReference>
<dbReference type="InterPro" id="IPR006311">
    <property type="entry name" value="TAT_signal"/>
</dbReference>
<comment type="caution">
    <text evidence="3">The sequence shown here is derived from an EMBL/GenBank/DDBJ whole genome shotgun (WGS) entry which is preliminary data.</text>
</comment>
<dbReference type="GO" id="GO:0008236">
    <property type="term" value="F:serine-type peptidase activity"/>
    <property type="evidence" value="ECO:0007669"/>
    <property type="project" value="InterPro"/>
</dbReference>
<gene>
    <name evidence="3" type="ORF">E2493_09350</name>
</gene>
<proteinExistence type="predicted"/>
<dbReference type="GO" id="GO:0006508">
    <property type="term" value="P:proteolysis"/>
    <property type="evidence" value="ECO:0007669"/>
    <property type="project" value="InterPro"/>
</dbReference>
<reference evidence="3 4" key="1">
    <citation type="submission" date="2019-03" db="EMBL/GenBank/DDBJ databases">
        <title>Genome sequence of Sphingomonas sp. 17J27-24.</title>
        <authorList>
            <person name="Kim M."/>
            <person name="Maeng S."/>
            <person name="Sathiyaraj S."/>
        </authorList>
    </citation>
    <scope>NUCLEOTIDE SEQUENCE [LARGE SCALE GENOMIC DNA]</scope>
    <source>
        <strain evidence="3 4">17J27-24</strain>
    </source>
</reference>
<evidence type="ECO:0000313" key="4">
    <source>
        <dbReference type="Proteomes" id="UP000298213"/>
    </source>
</evidence>
<feature type="domain" description="Tail specific protease" evidence="2">
    <location>
        <begin position="258"/>
        <end position="423"/>
    </location>
</feature>
<dbReference type="RefSeq" id="WP_135086033.1">
    <property type="nucleotide sequence ID" value="NZ_SPDV01000014.1"/>
</dbReference>
<sequence length="491" mass="53336">MMLTRRSMLRTAAAAAVTSVAAAAARASAASAPELLATGAMRSDLDLLLHAFEAVHPGLGRYLPPGGFKPHVAAAGAWAARERSLAEMFLMLTRLTAAVRCGHTYANPNNQTERVQAALFGRPDRLPLAFRWIGGRAIVTGGRGGAAPLPPGSELLAIDGVPSQQLLARMLPLSRADGGNDGKRLSQLGLGAHERMATFDVLRSLWSPATGGVIPLRVRMPDGRERTLELPGRTEAALQESRRETGLGWRFEIDRDGVGRLTMPDWVTYRSKWNWRAYLDAAVDRLVDERARGLVVDLRGNEGGTECGWHLLARLVERDTPLPRFARRTRYRRLPDALRPPLDTWDARFRDWGETAAGPDEHGWFALDDGDEEGDLVRPRGRRFAGQVAVLVDAACSSATFQFANAVRETGLARLIGEPTGGNLRGINGGGYFFVRLPATGLEVDLPIVGYFPAGPRPDRGVVPHDPGRVARHDIVHGRDRALALALARLA</sequence>
<keyword evidence="4" id="KW-1185">Reference proteome</keyword>
<dbReference type="EMBL" id="SPDV01000014">
    <property type="protein sequence ID" value="TFI58615.1"/>
    <property type="molecule type" value="Genomic_DNA"/>
</dbReference>